<evidence type="ECO:0000256" key="8">
    <source>
        <dbReference type="ARBA" id="ARBA00023326"/>
    </source>
</evidence>
<evidence type="ECO:0000256" key="9">
    <source>
        <dbReference type="RuleBase" id="RU361164"/>
    </source>
</evidence>
<organism evidence="10 11">
    <name type="scientific">Armillaria ostoyae</name>
    <name type="common">Armillaria root rot fungus</name>
    <dbReference type="NCBI Taxonomy" id="47428"/>
    <lineage>
        <taxon>Eukaryota</taxon>
        <taxon>Fungi</taxon>
        <taxon>Dikarya</taxon>
        <taxon>Basidiomycota</taxon>
        <taxon>Agaricomycotina</taxon>
        <taxon>Agaricomycetes</taxon>
        <taxon>Agaricomycetidae</taxon>
        <taxon>Agaricales</taxon>
        <taxon>Marasmiineae</taxon>
        <taxon>Physalacriaceae</taxon>
        <taxon>Armillaria</taxon>
    </lineage>
</organism>
<dbReference type="InterPro" id="IPR013320">
    <property type="entry name" value="ConA-like_dom_sf"/>
</dbReference>
<protein>
    <recommendedName>
        <fullName evidence="9">Glucanase</fullName>
        <ecNumber evidence="9">3.2.1.-</ecNumber>
    </recommendedName>
</protein>
<evidence type="ECO:0000256" key="5">
    <source>
        <dbReference type="ARBA" id="ARBA00023001"/>
    </source>
</evidence>
<dbReference type="SUPFAM" id="SSF49899">
    <property type="entry name" value="Concanavalin A-like lectins/glucanases"/>
    <property type="match status" value="1"/>
</dbReference>
<evidence type="ECO:0000256" key="1">
    <source>
        <dbReference type="ARBA" id="ARBA00001641"/>
    </source>
</evidence>
<reference evidence="11" key="1">
    <citation type="journal article" date="2017" name="Nat. Ecol. Evol.">
        <title>Genome expansion and lineage-specific genetic innovations in the forest pathogenic fungi Armillaria.</title>
        <authorList>
            <person name="Sipos G."/>
            <person name="Prasanna A.N."/>
            <person name="Walter M.C."/>
            <person name="O'Connor E."/>
            <person name="Balint B."/>
            <person name="Krizsan K."/>
            <person name="Kiss B."/>
            <person name="Hess J."/>
            <person name="Varga T."/>
            <person name="Slot J."/>
            <person name="Riley R."/>
            <person name="Boka B."/>
            <person name="Rigling D."/>
            <person name="Barry K."/>
            <person name="Lee J."/>
            <person name="Mihaltcheva S."/>
            <person name="LaButti K."/>
            <person name="Lipzen A."/>
            <person name="Waldron R."/>
            <person name="Moloney N.M."/>
            <person name="Sperisen C."/>
            <person name="Kredics L."/>
            <person name="Vagvoelgyi C."/>
            <person name="Patrignani A."/>
            <person name="Fitzpatrick D."/>
            <person name="Nagy I."/>
            <person name="Doyle S."/>
            <person name="Anderson J.B."/>
            <person name="Grigoriev I.V."/>
            <person name="Gueldener U."/>
            <person name="Muensterkoetter M."/>
            <person name="Nagy L.G."/>
        </authorList>
    </citation>
    <scope>NUCLEOTIDE SEQUENCE [LARGE SCALE GENOMIC DNA]</scope>
    <source>
        <strain evidence="11">C18/9</strain>
    </source>
</reference>
<accession>A0A284R5K0</accession>
<dbReference type="PRINTS" id="PR00734">
    <property type="entry name" value="GLHYDRLASE7"/>
</dbReference>
<keyword evidence="7 9" id="KW-0326">Glycosidase</keyword>
<gene>
    <name evidence="10" type="ORF">ARMOST_07350</name>
</gene>
<dbReference type="STRING" id="47428.A0A284R5K0"/>
<evidence type="ECO:0000256" key="7">
    <source>
        <dbReference type="ARBA" id="ARBA00023295"/>
    </source>
</evidence>
<dbReference type="PANTHER" id="PTHR33753">
    <property type="entry name" value="1,4-BETA-D-GLUCAN CELLOBIOHYDROLASE B"/>
    <property type="match status" value="1"/>
</dbReference>
<evidence type="ECO:0000256" key="4">
    <source>
        <dbReference type="ARBA" id="ARBA00022801"/>
    </source>
</evidence>
<dbReference type="Proteomes" id="UP000219338">
    <property type="component" value="Unassembled WGS sequence"/>
</dbReference>
<dbReference type="AlphaFoldDB" id="A0A284R5K0"/>
<dbReference type="InterPro" id="IPR037019">
    <property type="entry name" value="Glyco_hydro_7_sf"/>
</dbReference>
<proteinExistence type="inferred from homology"/>
<dbReference type="EC" id="3.2.1.-" evidence="9"/>
<keyword evidence="5 9" id="KW-0136">Cellulose degradation</keyword>
<evidence type="ECO:0000313" key="10">
    <source>
        <dbReference type="EMBL" id="SJL03993.1"/>
    </source>
</evidence>
<dbReference type="InterPro" id="IPR001722">
    <property type="entry name" value="Glyco_hydro_7"/>
</dbReference>
<keyword evidence="3" id="KW-0732">Signal</keyword>
<evidence type="ECO:0000256" key="3">
    <source>
        <dbReference type="ARBA" id="ARBA00022729"/>
    </source>
</evidence>
<dbReference type="GO" id="GO:0016162">
    <property type="term" value="F:cellulose 1,4-beta-cellobiosidase activity"/>
    <property type="evidence" value="ECO:0007669"/>
    <property type="project" value="UniProtKB-EC"/>
</dbReference>
<dbReference type="Pfam" id="PF00840">
    <property type="entry name" value="Glyco_hydro_7"/>
    <property type="match status" value="1"/>
</dbReference>
<keyword evidence="11" id="KW-1185">Reference proteome</keyword>
<keyword evidence="8 9" id="KW-0624">Polysaccharide degradation</keyword>
<keyword evidence="4 9" id="KW-0378">Hydrolase</keyword>
<evidence type="ECO:0000256" key="2">
    <source>
        <dbReference type="ARBA" id="ARBA00006044"/>
    </source>
</evidence>
<comment type="similarity">
    <text evidence="2 9">Belongs to the glycosyl hydrolase 7 (cellulase C) family.</text>
</comment>
<dbReference type="EMBL" id="FUEG01000004">
    <property type="protein sequence ID" value="SJL03993.1"/>
    <property type="molecule type" value="Genomic_DNA"/>
</dbReference>
<dbReference type="Gene3D" id="2.70.100.10">
    <property type="entry name" value="Glycoside hydrolase, family 7, domain"/>
    <property type="match status" value="1"/>
</dbReference>
<sequence>MPMKSVSIPNGRVGMVIESSRPALIAGGIRYDVTVNDLAHIATVRIMSALTGHVNHALPPDILIYVITEPKNHLALLTIAPLLLFVKQTIRHVFPKVALLFLALAAVVYGQQVGTLTAENHPTLQVQTCTSSSSCTTQSSSITLDSNWRWTHQVSGSTSCYTGNTWDTSICPDPVTCAINCALDGADYAGTYGIKTSGDALTLKFVTRTILCQYRLARVLARLNRQQVPNVQPEEPWWNFQVPYQQGWCQV</sequence>
<comment type="catalytic activity">
    <reaction evidence="1">
        <text>Hydrolysis of (1-&gt;4)-beta-D-glucosidic linkages in cellulose and cellotetraose, releasing cellobiose from the non-reducing ends of the chains.</text>
        <dbReference type="EC" id="3.2.1.91"/>
    </reaction>
</comment>
<dbReference type="OrthoDB" id="163790at2759"/>
<name>A0A284R5K0_ARMOS</name>
<dbReference type="GO" id="GO:0030245">
    <property type="term" value="P:cellulose catabolic process"/>
    <property type="evidence" value="ECO:0007669"/>
    <property type="project" value="UniProtKB-KW"/>
</dbReference>
<keyword evidence="6" id="KW-0119">Carbohydrate metabolism</keyword>
<dbReference type="PANTHER" id="PTHR33753:SF2">
    <property type="entry name" value="GLYCOSIDE HYDROLASE FAMILY 7 PROTEIN"/>
    <property type="match status" value="1"/>
</dbReference>
<evidence type="ECO:0000256" key="6">
    <source>
        <dbReference type="ARBA" id="ARBA00023277"/>
    </source>
</evidence>
<evidence type="ECO:0000313" key="11">
    <source>
        <dbReference type="Proteomes" id="UP000219338"/>
    </source>
</evidence>